<comment type="subcellular location">
    <subcellularLocation>
        <location evidence="1 10">Cell outer membrane</location>
        <topology evidence="1 10">Multi-pass membrane protein</topology>
    </subcellularLocation>
</comment>
<keyword evidence="6 11" id="KW-0798">TonB box</keyword>
<dbReference type="PROSITE" id="PS52016">
    <property type="entry name" value="TONB_DEPENDENT_REC_3"/>
    <property type="match status" value="1"/>
</dbReference>
<dbReference type="Pfam" id="PF07715">
    <property type="entry name" value="Plug"/>
    <property type="match status" value="1"/>
</dbReference>
<evidence type="ECO:0000256" key="11">
    <source>
        <dbReference type="RuleBase" id="RU003357"/>
    </source>
</evidence>
<comment type="similarity">
    <text evidence="10 11">Belongs to the TonB-dependent receptor family.</text>
</comment>
<accession>A0A1Q6F3Y9</accession>
<evidence type="ECO:0000256" key="1">
    <source>
        <dbReference type="ARBA" id="ARBA00004571"/>
    </source>
</evidence>
<evidence type="ECO:0000256" key="12">
    <source>
        <dbReference type="SAM" id="SignalP"/>
    </source>
</evidence>
<dbReference type="Gene3D" id="2.60.40.1120">
    <property type="entry name" value="Carboxypeptidase-like, regulatory domain"/>
    <property type="match status" value="1"/>
</dbReference>
<dbReference type="Pfam" id="PF13715">
    <property type="entry name" value="CarbopepD_reg_2"/>
    <property type="match status" value="1"/>
</dbReference>
<dbReference type="InterPro" id="IPR037066">
    <property type="entry name" value="Plug_dom_sf"/>
</dbReference>
<evidence type="ECO:0000256" key="8">
    <source>
        <dbReference type="ARBA" id="ARBA00023170"/>
    </source>
</evidence>
<evidence type="ECO:0000259" key="13">
    <source>
        <dbReference type="Pfam" id="PF00593"/>
    </source>
</evidence>
<comment type="caution">
    <text evidence="15">The sequence shown here is derived from an EMBL/GenBank/DDBJ whole genome shotgun (WGS) entry which is preliminary data.</text>
</comment>
<feature type="signal peptide" evidence="12">
    <location>
        <begin position="1"/>
        <end position="20"/>
    </location>
</feature>
<evidence type="ECO:0000256" key="5">
    <source>
        <dbReference type="ARBA" id="ARBA00022729"/>
    </source>
</evidence>
<keyword evidence="7 10" id="KW-0472">Membrane</keyword>
<evidence type="ECO:0000313" key="16">
    <source>
        <dbReference type="Proteomes" id="UP000187417"/>
    </source>
</evidence>
<feature type="domain" description="TonB-dependent receptor plug" evidence="14">
    <location>
        <begin position="125"/>
        <end position="228"/>
    </location>
</feature>
<evidence type="ECO:0000256" key="6">
    <source>
        <dbReference type="ARBA" id="ARBA00023077"/>
    </source>
</evidence>
<dbReference type="InterPro" id="IPR036942">
    <property type="entry name" value="Beta-barrel_TonB_sf"/>
</dbReference>
<dbReference type="RefSeq" id="WP_278339419.1">
    <property type="nucleotide sequence ID" value="NZ_DBEZWH010000002.1"/>
</dbReference>
<dbReference type="EMBL" id="MNQH01000033">
    <property type="protein sequence ID" value="OKY93615.1"/>
    <property type="molecule type" value="Genomic_DNA"/>
</dbReference>
<name>A0A1Q6F3Y9_9BACT</name>
<dbReference type="InterPro" id="IPR000531">
    <property type="entry name" value="Beta-barrel_TonB"/>
</dbReference>
<dbReference type="InterPro" id="IPR039426">
    <property type="entry name" value="TonB-dep_rcpt-like"/>
</dbReference>
<dbReference type="InterPro" id="IPR008969">
    <property type="entry name" value="CarboxyPept-like_regulatory"/>
</dbReference>
<dbReference type="GO" id="GO:0015344">
    <property type="term" value="F:siderophore uptake transmembrane transporter activity"/>
    <property type="evidence" value="ECO:0007669"/>
    <property type="project" value="TreeGrafter"/>
</dbReference>
<gene>
    <name evidence="15" type="ORF">BHV66_08135</name>
</gene>
<evidence type="ECO:0000256" key="2">
    <source>
        <dbReference type="ARBA" id="ARBA00022448"/>
    </source>
</evidence>
<feature type="domain" description="TonB-dependent receptor-like beta-barrel" evidence="13">
    <location>
        <begin position="263"/>
        <end position="727"/>
    </location>
</feature>
<keyword evidence="9 10" id="KW-0998">Cell outer membrane</keyword>
<dbReference type="GO" id="GO:0009279">
    <property type="term" value="C:cell outer membrane"/>
    <property type="evidence" value="ECO:0007669"/>
    <property type="project" value="UniProtKB-SubCell"/>
</dbReference>
<sequence length="769" mass="86750">MIKNICTVILLLLSVLPAAGQNRVKVKISGNVITADGAPAEYITVSLKNTVFGGMSDGDGNFEFAAPPGEYTMVVQSVTAHRKEFPVTIETGRENVFPNIEVKEDINQLEEVVVTGQFSPQSMKNSLYKVRSVNSDQIRQKAPLDVQSLLNTEIGIRLSNDMALGETDFELMGMSGNNVKILMDGIPMIDRGSTKQSLSQLDVNRIERVEIVEGPMSVVYGTDALAGVINIITKKGPGYSEESTWRVGARIQEETMGKEYQFFNGEGLHNESIDLGFNLKNGLYFNGGYTRNDNGGWQGDLTGREKRWHPKDQSLANGMIGFQRRNLNVWYRLDFLDEKIFGPLNGTAIEPEKVSDKDYLTKRYTHQLQADWRLDNRLSVNLALSYQDYKRRTQTTWTDLSTGEKWLSAEDASQDVTQYKAWIARATATWNIGPKISLQPGLEYQWTEGKGGRIDGTPTISDLAFFISAEYKPWSWMSVRPGVRAFLMADYETPVAVPSILTKFDLTPDMDIRLSYAYGFRTPTLQELYFSFHNDNHDIDGNPDLKAEYSNNVTGSFTYRILHNARIRLTTTLSGFYNVFKDKISLAQNVDIPNYNTYYNIGRYKTLGGALETSLAWGGLRVNVNASLIGRYNKYASDDKSLPQFRYSPEVSTTISYHIAKSGTDISFFYKYTGQRKEYYYHEYTTPDNKKESEIYLRGLPSYHYGDITVTQKLTSFLSLNVGVKNLFNLTDIRTIVESANDTPSVSYLGCGRSYFIGLNLMLNGKFKK</sequence>
<evidence type="ECO:0000256" key="3">
    <source>
        <dbReference type="ARBA" id="ARBA00022452"/>
    </source>
</evidence>
<keyword evidence="2 10" id="KW-0813">Transport</keyword>
<dbReference type="GO" id="GO:0044718">
    <property type="term" value="P:siderophore transmembrane transport"/>
    <property type="evidence" value="ECO:0007669"/>
    <property type="project" value="TreeGrafter"/>
</dbReference>
<evidence type="ECO:0000256" key="10">
    <source>
        <dbReference type="PROSITE-ProRule" id="PRU01360"/>
    </source>
</evidence>
<dbReference type="Proteomes" id="UP000187417">
    <property type="component" value="Unassembled WGS sequence"/>
</dbReference>
<keyword evidence="5 12" id="KW-0732">Signal</keyword>
<dbReference type="Gene3D" id="2.40.170.20">
    <property type="entry name" value="TonB-dependent receptor, beta-barrel domain"/>
    <property type="match status" value="1"/>
</dbReference>
<dbReference type="SUPFAM" id="SSF49464">
    <property type="entry name" value="Carboxypeptidase regulatory domain-like"/>
    <property type="match status" value="1"/>
</dbReference>
<reference evidence="15 16" key="1">
    <citation type="journal article" date="2016" name="Nat. Biotechnol.">
        <title>Measurement of bacterial replication rates in microbial communities.</title>
        <authorList>
            <person name="Brown C.T."/>
            <person name="Olm M.R."/>
            <person name="Thomas B.C."/>
            <person name="Banfield J.F."/>
        </authorList>
    </citation>
    <scope>NUCLEOTIDE SEQUENCE [LARGE SCALE GENOMIC DNA]</scope>
    <source>
        <strain evidence="15">CAG:67_53_122</strain>
    </source>
</reference>
<dbReference type="SUPFAM" id="SSF56935">
    <property type="entry name" value="Porins"/>
    <property type="match status" value="1"/>
</dbReference>
<keyword evidence="4 10" id="KW-0812">Transmembrane</keyword>
<dbReference type="InterPro" id="IPR012910">
    <property type="entry name" value="Plug_dom"/>
</dbReference>
<evidence type="ECO:0000256" key="7">
    <source>
        <dbReference type="ARBA" id="ARBA00023136"/>
    </source>
</evidence>
<evidence type="ECO:0000313" key="15">
    <source>
        <dbReference type="EMBL" id="OKY93615.1"/>
    </source>
</evidence>
<dbReference type="PANTHER" id="PTHR30069:SF29">
    <property type="entry name" value="HEMOGLOBIN AND HEMOGLOBIN-HAPTOGLOBIN-BINDING PROTEIN 1-RELATED"/>
    <property type="match status" value="1"/>
</dbReference>
<keyword evidence="3 10" id="KW-1134">Transmembrane beta strand</keyword>
<evidence type="ECO:0000256" key="9">
    <source>
        <dbReference type="ARBA" id="ARBA00023237"/>
    </source>
</evidence>
<proteinExistence type="inferred from homology"/>
<dbReference type="STRING" id="28117.BHV66_08135"/>
<organism evidence="15 16">
    <name type="scientific">Alistipes putredinis</name>
    <dbReference type="NCBI Taxonomy" id="28117"/>
    <lineage>
        <taxon>Bacteria</taxon>
        <taxon>Pseudomonadati</taxon>
        <taxon>Bacteroidota</taxon>
        <taxon>Bacteroidia</taxon>
        <taxon>Bacteroidales</taxon>
        <taxon>Rikenellaceae</taxon>
        <taxon>Alistipes</taxon>
    </lineage>
</organism>
<dbReference type="Pfam" id="PF00593">
    <property type="entry name" value="TonB_dep_Rec_b-barrel"/>
    <property type="match status" value="1"/>
</dbReference>
<dbReference type="Gene3D" id="2.170.130.10">
    <property type="entry name" value="TonB-dependent receptor, plug domain"/>
    <property type="match status" value="1"/>
</dbReference>
<evidence type="ECO:0000256" key="4">
    <source>
        <dbReference type="ARBA" id="ARBA00022692"/>
    </source>
</evidence>
<protein>
    <submittedName>
        <fullName evidence="15">TonB-dependent receptor</fullName>
    </submittedName>
</protein>
<dbReference type="AlphaFoldDB" id="A0A1Q6F3Y9"/>
<dbReference type="PANTHER" id="PTHR30069">
    <property type="entry name" value="TONB-DEPENDENT OUTER MEMBRANE RECEPTOR"/>
    <property type="match status" value="1"/>
</dbReference>
<evidence type="ECO:0000259" key="14">
    <source>
        <dbReference type="Pfam" id="PF07715"/>
    </source>
</evidence>
<feature type="chain" id="PRO_5012366593" evidence="12">
    <location>
        <begin position="21"/>
        <end position="769"/>
    </location>
</feature>
<dbReference type="CDD" id="cd01347">
    <property type="entry name" value="ligand_gated_channel"/>
    <property type="match status" value="1"/>
</dbReference>
<keyword evidence="8 15" id="KW-0675">Receptor</keyword>